<sequence length="657" mass="71891">MEDCGIYGARRGLMGRQPAPSLPASAVAPLRFANPGASGRLTTVQRESRDSRMSLPPKPSPQTSFRPPLVPSAPFHLQQYGTRPRPSLFNRPRAFTGATPAYVGPQTSDRAGRSGIEPARRTVGPEGVEGERRLGTQQGSDPATAAQTGGTPPITEGLVRLEEERIASLHTQIDQVTREAAGVQQLFNTTVAAQTPFPTKKWVNVSAALSSNADAGGEDEKEGSGPCPPALEGSISELSSHSVKNSLRPQETHDAVHWCGALASSPSPALFQPADLFDLSLPISKMDRMFMSTDDAKRAALRSQIVTRTRQQELLGHTTETVNSTLLNAVQQHIDKALSRLGLADVLAFDIGGDLEAGLKVVYVLEQGSGEEWRAMGRFLRLAFIYRLTPADVAPPLRLSADALPPATAFHQLPLAMSIYKIIGRQLTYNTHSLTLQPADENGHYRIADMDPFRVVALRELPGGHPYADSYKRTDPVIRRGSSNILFRSFSAFLLDALLDQWSNGEGVCHRMVQGAFIDIDDPRYRCLLTDDITEDLGIAVDYRSGCFEIDCRRVIVSGWRRGETIAAYLWVKFATNFWVKPGVIDLWTTEGPACASFPEGYPLSMPRWRPALRRFELDTDVIDKGGRWVLAPTGEEGSPLQYQGWGLEDTDVGPLK</sequence>
<feature type="compositionally biased region" description="Polar residues" evidence="1">
    <location>
        <begin position="135"/>
        <end position="150"/>
    </location>
</feature>
<reference evidence="2 3" key="1">
    <citation type="submission" date="2014-11" db="EMBL/GenBank/DDBJ databases">
        <authorList>
            <person name="Zhu J."/>
            <person name="Qi W."/>
            <person name="Song R."/>
        </authorList>
    </citation>
    <scope>NUCLEOTIDE SEQUENCE [LARGE SCALE GENOMIC DNA]</scope>
</reference>
<evidence type="ECO:0000256" key="1">
    <source>
        <dbReference type="SAM" id="MobiDB-lite"/>
    </source>
</evidence>
<dbReference type="EMBL" id="CDMY01000236">
    <property type="protein sequence ID" value="CEL95745.1"/>
    <property type="molecule type" value="Genomic_DNA"/>
</dbReference>
<dbReference type="VEuPathDB" id="CryptoDB:Vbra_3798"/>
<proteinExistence type="predicted"/>
<organism evidence="2 3">
    <name type="scientific">Vitrella brassicaformis (strain CCMP3155)</name>
    <dbReference type="NCBI Taxonomy" id="1169540"/>
    <lineage>
        <taxon>Eukaryota</taxon>
        <taxon>Sar</taxon>
        <taxon>Alveolata</taxon>
        <taxon>Colpodellida</taxon>
        <taxon>Vitrellaceae</taxon>
        <taxon>Vitrella</taxon>
    </lineage>
</organism>
<evidence type="ECO:0000313" key="3">
    <source>
        <dbReference type="Proteomes" id="UP000041254"/>
    </source>
</evidence>
<dbReference type="AlphaFoldDB" id="A0A0G4EHS6"/>
<feature type="region of interest" description="Disordered" evidence="1">
    <location>
        <begin position="97"/>
        <end position="154"/>
    </location>
</feature>
<protein>
    <submittedName>
        <fullName evidence="2">Uncharacterized protein</fullName>
    </submittedName>
</protein>
<evidence type="ECO:0000313" key="2">
    <source>
        <dbReference type="EMBL" id="CEL95745.1"/>
    </source>
</evidence>
<keyword evidence="3" id="KW-1185">Reference proteome</keyword>
<dbReference type="InParanoid" id="A0A0G4EHS6"/>
<feature type="compositionally biased region" description="Low complexity" evidence="1">
    <location>
        <begin position="18"/>
        <end position="30"/>
    </location>
</feature>
<feature type="region of interest" description="Disordered" evidence="1">
    <location>
        <begin position="1"/>
        <end position="73"/>
    </location>
</feature>
<feature type="region of interest" description="Disordered" evidence="1">
    <location>
        <begin position="213"/>
        <end position="234"/>
    </location>
</feature>
<gene>
    <name evidence="2" type="ORF">Vbra_3798</name>
</gene>
<name>A0A0G4EHS6_VITBC</name>
<dbReference type="Proteomes" id="UP000041254">
    <property type="component" value="Unassembled WGS sequence"/>
</dbReference>
<dbReference type="PhylomeDB" id="A0A0G4EHS6"/>
<accession>A0A0G4EHS6</accession>